<name>A0A0E9SJN1_ANGAN</name>
<organism evidence="1">
    <name type="scientific">Anguilla anguilla</name>
    <name type="common">European freshwater eel</name>
    <name type="synonym">Muraena anguilla</name>
    <dbReference type="NCBI Taxonomy" id="7936"/>
    <lineage>
        <taxon>Eukaryota</taxon>
        <taxon>Metazoa</taxon>
        <taxon>Chordata</taxon>
        <taxon>Craniata</taxon>
        <taxon>Vertebrata</taxon>
        <taxon>Euteleostomi</taxon>
        <taxon>Actinopterygii</taxon>
        <taxon>Neopterygii</taxon>
        <taxon>Teleostei</taxon>
        <taxon>Anguilliformes</taxon>
        <taxon>Anguillidae</taxon>
        <taxon>Anguilla</taxon>
    </lineage>
</organism>
<sequence>MSNSSVIRHMLFDLPKVCFTKMPKHFPLLLIC</sequence>
<reference evidence="1" key="1">
    <citation type="submission" date="2014-11" db="EMBL/GenBank/DDBJ databases">
        <authorList>
            <person name="Amaro Gonzalez C."/>
        </authorList>
    </citation>
    <scope>NUCLEOTIDE SEQUENCE</scope>
</reference>
<evidence type="ECO:0000313" key="1">
    <source>
        <dbReference type="EMBL" id="JAH41594.1"/>
    </source>
</evidence>
<reference evidence="1" key="2">
    <citation type="journal article" date="2015" name="Fish Shellfish Immunol.">
        <title>Early steps in the European eel (Anguilla anguilla)-Vibrio vulnificus interaction in the gills: Role of the RtxA13 toxin.</title>
        <authorList>
            <person name="Callol A."/>
            <person name="Pajuelo D."/>
            <person name="Ebbesson L."/>
            <person name="Teles M."/>
            <person name="MacKenzie S."/>
            <person name="Amaro C."/>
        </authorList>
    </citation>
    <scope>NUCLEOTIDE SEQUENCE</scope>
</reference>
<accession>A0A0E9SJN1</accession>
<dbReference type="AlphaFoldDB" id="A0A0E9SJN1"/>
<protein>
    <submittedName>
        <fullName evidence="1">Uncharacterized protein</fullName>
    </submittedName>
</protein>
<dbReference type="EMBL" id="GBXM01066983">
    <property type="protein sequence ID" value="JAH41594.1"/>
    <property type="molecule type" value="Transcribed_RNA"/>
</dbReference>
<proteinExistence type="predicted"/>